<organism evidence="1 2">
    <name type="scientific">Candidatus Nanosyncoccus alces</name>
    <dbReference type="NCBI Taxonomy" id="2171997"/>
    <lineage>
        <taxon>Bacteria</taxon>
        <taxon>Candidatus Saccharimonadota</taxon>
        <taxon>Candidatus Nanosyncoccalia</taxon>
        <taxon>Candidatus Nanosyncoccales</taxon>
        <taxon>Candidatus Nanosyncoccaceae</taxon>
        <taxon>Candidatus Nanosyncoccus</taxon>
    </lineage>
</organism>
<dbReference type="EMBL" id="PRLM01000002">
    <property type="protein sequence ID" value="RYC74927.1"/>
    <property type="molecule type" value="Genomic_DNA"/>
</dbReference>
<gene>
    <name evidence="1" type="ORF">G3RUM_00203</name>
</gene>
<accession>A0ABY0FM53</accession>
<reference evidence="1 2" key="1">
    <citation type="journal article" date="2018" name="bioRxiv">
        <title>Evidence of independent acquisition and adaption of ultra-small bacteria to human hosts across the highly diverse yet reduced genomes of the phylum Saccharibacteria.</title>
        <authorList>
            <person name="McLean J.S."/>
            <person name="Bor B."/>
            <person name="To T.T."/>
            <person name="Liu Q."/>
            <person name="Kearns K.A."/>
            <person name="Solden L.M."/>
            <person name="Wrighton K.C."/>
            <person name="He X."/>
            <person name="Shi W."/>
        </authorList>
    </citation>
    <scope>NUCLEOTIDE SEQUENCE [LARGE SCALE GENOMIC DNA]</scope>
    <source>
        <strain evidence="1 2">TM7_G3_2_Rum_HOT_351B</strain>
    </source>
</reference>
<comment type="caution">
    <text evidence="1">The sequence shown here is derived from an EMBL/GenBank/DDBJ whole genome shotgun (WGS) entry which is preliminary data.</text>
</comment>
<reference evidence="1 2" key="2">
    <citation type="journal article" date="2020" name="Cell Rep.">
        <title>Acquisition and Adaptation of Ultra-small Parasitic Reduced Genome Bacteria to Mammalian Hosts.</title>
        <authorList>
            <person name="McLean J.S."/>
            <person name="Bor B."/>
            <person name="Kerns K.A."/>
            <person name="Liu Q."/>
            <person name="To T.T."/>
            <person name="Solden L."/>
            <person name="Hendrickson E.L."/>
            <person name="Wrighton K."/>
            <person name="Shi W."/>
            <person name="He X."/>
        </authorList>
    </citation>
    <scope>NUCLEOTIDE SEQUENCE [LARGE SCALE GENOMIC DNA]</scope>
    <source>
        <strain evidence="1 2">TM7_G3_2_Rum_HOT_351B</strain>
    </source>
</reference>
<dbReference type="Proteomes" id="UP001191019">
    <property type="component" value="Unassembled WGS sequence"/>
</dbReference>
<protein>
    <submittedName>
        <fullName evidence="1">Uncharacterized protein</fullName>
    </submittedName>
</protein>
<sequence>MLVSNGVICKMADGTSSHIEGSLLSNSLVVRNSSGWVTHRIERASNGVDLVVRNTSTGFVEMRIAA</sequence>
<name>A0ABY0FM53_9BACT</name>
<evidence type="ECO:0000313" key="1">
    <source>
        <dbReference type="EMBL" id="RYC74927.1"/>
    </source>
</evidence>
<proteinExistence type="predicted"/>
<keyword evidence="2" id="KW-1185">Reference proteome</keyword>
<evidence type="ECO:0000313" key="2">
    <source>
        <dbReference type="Proteomes" id="UP001191019"/>
    </source>
</evidence>